<protein>
    <submittedName>
        <fullName evidence="3">Structure-specific endonuclease subunit SLX1</fullName>
    </submittedName>
</protein>
<dbReference type="GO" id="GO:0033557">
    <property type="term" value="C:Slx1-Slx4 complex"/>
    <property type="evidence" value="ECO:0007669"/>
    <property type="project" value="TreeGrafter"/>
</dbReference>
<gene>
    <name evidence="3" type="ORF">MDA_GLEAN10001864</name>
</gene>
<proteinExistence type="predicted"/>
<dbReference type="Proteomes" id="UP000010556">
    <property type="component" value="Unassembled WGS sequence"/>
</dbReference>
<feature type="domain" description="GIY-YIG" evidence="2">
    <location>
        <begin position="14"/>
        <end position="55"/>
    </location>
</feature>
<dbReference type="InterPro" id="IPR035901">
    <property type="entry name" value="GIY-YIG_endonuc_sf"/>
</dbReference>
<evidence type="ECO:0000256" key="1">
    <source>
        <dbReference type="SAM" id="MobiDB-lite"/>
    </source>
</evidence>
<dbReference type="PANTHER" id="PTHR20208">
    <property type="entry name" value="STRUCTURE-SPECIFIC ENDONUCLEASE SUBUNIT SLX1"/>
    <property type="match status" value="1"/>
</dbReference>
<evidence type="ECO:0000313" key="3">
    <source>
        <dbReference type="EMBL" id="ELK34764.1"/>
    </source>
</evidence>
<keyword evidence="4" id="KW-1185">Reference proteome</keyword>
<dbReference type="eggNOG" id="KOG3005">
    <property type="taxonomic scope" value="Eukaryota"/>
</dbReference>
<dbReference type="GO" id="GO:0008821">
    <property type="term" value="F:crossover junction DNA endonuclease activity"/>
    <property type="evidence" value="ECO:0007669"/>
    <property type="project" value="TreeGrafter"/>
</dbReference>
<feature type="compositionally biased region" description="Pro residues" evidence="1">
    <location>
        <begin position="62"/>
        <end position="80"/>
    </location>
</feature>
<feature type="region of interest" description="Disordered" evidence="1">
    <location>
        <begin position="42"/>
        <end position="101"/>
    </location>
</feature>
<dbReference type="InterPro" id="IPR050381">
    <property type="entry name" value="SLX1_endonuclease"/>
</dbReference>
<name>L5M811_MYODS</name>
<keyword evidence="3" id="KW-0378">Hydrolase</keyword>
<organism evidence="3 4">
    <name type="scientific">Myotis davidii</name>
    <name type="common">David's myotis</name>
    <dbReference type="NCBI Taxonomy" id="225400"/>
    <lineage>
        <taxon>Eukaryota</taxon>
        <taxon>Metazoa</taxon>
        <taxon>Chordata</taxon>
        <taxon>Craniata</taxon>
        <taxon>Vertebrata</taxon>
        <taxon>Euteleostomi</taxon>
        <taxon>Mammalia</taxon>
        <taxon>Eutheria</taxon>
        <taxon>Laurasiatheria</taxon>
        <taxon>Chiroptera</taxon>
        <taxon>Yangochiroptera</taxon>
        <taxon>Vespertilionidae</taxon>
        <taxon>Myotis</taxon>
    </lineage>
</organism>
<dbReference type="GO" id="GO:0017108">
    <property type="term" value="F:5'-flap endonuclease activity"/>
    <property type="evidence" value="ECO:0007669"/>
    <property type="project" value="TreeGrafter"/>
</dbReference>
<dbReference type="EMBL" id="KB102849">
    <property type="protein sequence ID" value="ELK34764.1"/>
    <property type="molecule type" value="Genomic_DNA"/>
</dbReference>
<sequence>MGPEGGAARPGCFFGVYLLYCLNPRHRGRVYVGFTVNPARRVQQHNGGRRKGGACGPAGAGPVPPPPHVPVAFGPPPPRMLAPKRAARPFADTEPEPDQDAEAPCTLCARALQVRGSPGPQIGAGLEFRRLRTRLSSGGWRGPATALPALLPSLQWGP</sequence>
<keyword evidence="3" id="KW-0255">Endonuclease</keyword>
<reference evidence="4" key="1">
    <citation type="journal article" date="2013" name="Science">
        <title>Comparative analysis of bat genomes provides insight into the evolution of flight and immunity.</title>
        <authorList>
            <person name="Zhang G."/>
            <person name="Cowled C."/>
            <person name="Shi Z."/>
            <person name="Huang Z."/>
            <person name="Bishop-Lilly K.A."/>
            <person name="Fang X."/>
            <person name="Wynne J.W."/>
            <person name="Xiong Z."/>
            <person name="Baker M.L."/>
            <person name="Zhao W."/>
            <person name="Tachedjian M."/>
            <person name="Zhu Y."/>
            <person name="Zhou P."/>
            <person name="Jiang X."/>
            <person name="Ng J."/>
            <person name="Yang L."/>
            <person name="Wu L."/>
            <person name="Xiao J."/>
            <person name="Feng Y."/>
            <person name="Chen Y."/>
            <person name="Sun X."/>
            <person name="Zhang Y."/>
            <person name="Marsh G.A."/>
            <person name="Crameri G."/>
            <person name="Broder C.C."/>
            <person name="Frey K.G."/>
            <person name="Wang L.F."/>
            <person name="Wang J."/>
        </authorList>
    </citation>
    <scope>NUCLEOTIDE SEQUENCE [LARGE SCALE GENOMIC DNA]</scope>
</reference>
<evidence type="ECO:0000259" key="2">
    <source>
        <dbReference type="Pfam" id="PF01541"/>
    </source>
</evidence>
<dbReference type="Pfam" id="PF01541">
    <property type="entry name" value="GIY-YIG"/>
    <property type="match status" value="1"/>
</dbReference>
<dbReference type="AlphaFoldDB" id="L5M811"/>
<evidence type="ECO:0000313" key="4">
    <source>
        <dbReference type="Proteomes" id="UP000010556"/>
    </source>
</evidence>
<dbReference type="PANTHER" id="PTHR20208:SF10">
    <property type="entry name" value="STRUCTURE-SPECIFIC ENDONUCLEASE SUBUNIT SLX1"/>
    <property type="match status" value="1"/>
</dbReference>
<dbReference type="GO" id="GO:0000724">
    <property type="term" value="P:double-strand break repair via homologous recombination"/>
    <property type="evidence" value="ECO:0007669"/>
    <property type="project" value="TreeGrafter"/>
</dbReference>
<dbReference type="InterPro" id="IPR000305">
    <property type="entry name" value="GIY-YIG_endonuc"/>
</dbReference>
<accession>L5M811</accession>
<keyword evidence="3" id="KW-0540">Nuclease</keyword>
<dbReference type="Gene3D" id="3.40.1440.10">
    <property type="entry name" value="GIY-YIG endonuclease"/>
    <property type="match status" value="1"/>
</dbReference>